<dbReference type="Pfam" id="PF14214">
    <property type="entry name" value="Helitron_like_N"/>
    <property type="match status" value="1"/>
</dbReference>
<dbReference type="KEGG" id="osn:115222321"/>
<gene>
    <name evidence="3" type="primary">LOC115222321</name>
</gene>
<evidence type="ECO:0000313" key="2">
    <source>
        <dbReference type="Proteomes" id="UP000515154"/>
    </source>
</evidence>
<sequence>MDYLNTGADENIEPGVPVILPPSFTSSPRNMHQYFQKAMLIVSKYHKLDLFITYTCNPKYPEIVGNLQQNRPNLVARMYKSHLAEFMKDIKNRNISGTPVAHVHVIEFQKRCLPHCHMLVVLRNENKLRNSNDIDRIMTAEIPDANDDPVLHDLVKKCMIHGP</sequence>
<reference evidence="3" key="1">
    <citation type="submission" date="2025-08" db="UniProtKB">
        <authorList>
            <consortium name="RefSeq"/>
        </authorList>
    </citation>
    <scope>IDENTIFICATION</scope>
</reference>
<name>A0A6P7TDH1_9MOLL</name>
<organism evidence="2 3">
    <name type="scientific">Octopus sinensis</name>
    <name type="common">East Asian common octopus</name>
    <dbReference type="NCBI Taxonomy" id="2607531"/>
    <lineage>
        <taxon>Eukaryota</taxon>
        <taxon>Metazoa</taxon>
        <taxon>Spiralia</taxon>
        <taxon>Lophotrochozoa</taxon>
        <taxon>Mollusca</taxon>
        <taxon>Cephalopoda</taxon>
        <taxon>Coleoidea</taxon>
        <taxon>Octopodiformes</taxon>
        <taxon>Octopoda</taxon>
        <taxon>Incirrata</taxon>
        <taxon>Octopodidae</taxon>
        <taxon>Octopus</taxon>
    </lineage>
</organism>
<dbReference type="InterPro" id="IPR025476">
    <property type="entry name" value="Helitron_helicase-like"/>
</dbReference>
<dbReference type="RefSeq" id="XP_029648365.1">
    <property type="nucleotide sequence ID" value="XM_029792505.1"/>
</dbReference>
<accession>A0A6P7TDH1</accession>
<dbReference type="AlphaFoldDB" id="A0A6P7TDH1"/>
<evidence type="ECO:0000313" key="3">
    <source>
        <dbReference type="RefSeq" id="XP_029648365.1"/>
    </source>
</evidence>
<proteinExistence type="predicted"/>
<keyword evidence="2" id="KW-1185">Reference proteome</keyword>
<feature type="domain" description="Helitron helicase-like" evidence="1">
    <location>
        <begin position="14"/>
        <end position="120"/>
    </location>
</feature>
<evidence type="ECO:0000259" key="1">
    <source>
        <dbReference type="Pfam" id="PF14214"/>
    </source>
</evidence>
<dbReference type="Proteomes" id="UP000515154">
    <property type="component" value="Linkage group LG19"/>
</dbReference>
<protein>
    <submittedName>
        <fullName evidence="3">Uncharacterized protein LOC115222321</fullName>
    </submittedName>
</protein>